<name>A0ABR2F1Y2_9ROSI</name>
<evidence type="ECO:0000313" key="1">
    <source>
        <dbReference type="EMBL" id="KAK8568965.1"/>
    </source>
</evidence>
<organism evidence="1 2">
    <name type="scientific">Hibiscus sabdariffa</name>
    <name type="common">roselle</name>
    <dbReference type="NCBI Taxonomy" id="183260"/>
    <lineage>
        <taxon>Eukaryota</taxon>
        <taxon>Viridiplantae</taxon>
        <taxon>Streptophyta</taxon>
        <taxon>Embryophyta</taxon>
        <taxon>Tracheophyta</taxon>
        <taxon>Spermatophyta</taxon>
        <taxon>Magnoliopsida</taxon>
        <taxon>eudicotyledons</taxon>
        <taxon>Gunneridae</taxon>
        <taxon>Pentapetalae</taxon>
        <taxon>rosids</taxon>
        <taxon>malvids</taxon>
        <taxon>Malvales</taxon>
        <taxon>Malvaceae</taxon>
        <taxon>Malvoideae</taxon>
        <taxon>Hibiscus</taxon>
    </lineage>
</organism>
<reference evidence="1 2" key="1">
    <citation type="journal article" date="2024" name="G3 (Bethesda)">
        <title>Genome assembly of Hibiscus sabdariffa L. provides insights into metabolisms of medicinal natural products.</title>
        <authorList>
            <person name="Kim T."/>
        </authorList>
    </citation>
    <scope>NUCLEOTIDE SEQUENCE [LARGE SCALE GENOMIC DNA]</scope>
    <source>
        <strain evidence="1">TK-2024</strain>
        <tissue evidence="1">Old leaves</tissue>
    </source>
</reference>
<proteinExistence type="predicted"/>
<protein>
    <submittedName>
        <fullName evidence="1">Uncharacterized protein</fullName>
    </submittedName>
</protein>
<dbReference type="EMBL" id="JBBPBM010000009">
    <property type="protein sequence ID" value="KAK8568965.1"/>
    <property type="molecule type" value="Genomic_DNA"/>
</dbReference>
<sequence length="98" mass="10997">MEIHRDRGSRKPWLSQQGYVEKVLDRFASAPSFSSMAQFHLERLSTLLNEAAIARPRTPFDVLPWMDGRGSDICGSLYHGDISAVGFVDGASDRQRTE</sequence>
<accession>A0ABR2F1Y2</accession>
<comment type="caution">
    <text evidence="1">The sequence shown here is derived from an EMBL/GenBank/DDBJ whole genome shotgun (WGS) entry which is preliminary data.</text>
</comment>
<evidence type="ECO:0000313" key="2">
    <source>
        <dbReference type="Proteomes" id="UP001472677"/>
    </source>
</evidence>
<gene>
    <name evidence="1" type="ORF">V6N12_007498</name>
</gene>
<dbReference type="Proteomes" id="UP001472677">
    <property type="component" value="Unassembled WGS sequence"/>
</dbReference>
<keyword evidence="2" id="KW-1185">Reference proteome</keyword>